<dbReference type="EMBL" id="AAYY01000001">
    <property type="protein sequence ID" value="EDP45132.1"/>
    <property type="molecule type" value="Genomic_DNA"/>
</dbReference>
<dbReference type="SUPFAM" id="SSF52540">
    <property type="entry name" value="P-loop containing nucleoside triphosphate hydrolases"/>
    <property type="match status" value="1"/>
</dbReference>
<dbReference type="GO" id="GO:0003924">
    <property type="term" value="F:GTPase activity"/>
    <property type="evidence" value="ECO:0007669"/>
    <property type="project" value="UniProtKB-UniRule"/>
</dbReference>
<accession>A8PRT1</accession>
<comment type="caution">
    <text evidence="6">The sequence shown here is derived from an EMBL/GenBank/DDBJ whole genome shotgun (WGS) entry which is preliminary data.</text>
</comment>
<feature type="region of interest" description="Disordered" evidence="5">
    <location>
        <begin position="71"/>
        <end position="95"/>
    </location>
</feature>
<dbReference type="GO" id="GO:0005525">
    <property type="term" value="F:GTP binding"/>
    <property type="evidence" value="ECO:0007669"/>
    <property type="project" value="UniProtKB-UniRule"/>
</dbReference>
<dbReference type="Proteomes" id="UP000008837">
    <property type="component" value="Unassembled WGS sequence"/>
</dbReference>
<dbReference type="RefSeq" id="XP_001732346.1">
    <property type="nucleotide sequence ID" value="XM_001732294.1"/>
</dbReference>
<dbReference type="GO" id="GO:0010507">
    <property type="term" value="P:negative regulation of autophagy"/>
    <property type="evidence" value="ECO:0007669"/>
    <property type="project" value="TreeGrafter"/>
</dbReference>
<dbReference type="InterPro" id="IPR006762">
    <property type="entry name" value="Gtr1_RagA"/>
</dbReference>
<comment type="similarity">
    <text evidence="1 4">Belongs to the GTR/RAG GTP-binding protein family.</text>
</comment>
<dbReference type="OMA" id="NCRTFQE"/>
<dbReference type="OrthoDB" id="26136at2759"/>
<reference evidence="6 7" key="1">
    <citation type="journal article" date="2007" name="Proc. Natl. Acad. Sci. U.S.A.">
        <title>Dandruff-associated Malassezia genomes reveal convergent and divergent virulence traits shared with plant and human fungal pathogens.</title>
        <authorList>
            <person name="Xu J."/>
            <person name="Saunders C.W."/>
            <person name="Hu P."/>
            <person name="Grant R.A."/>
            <person name="Boekhout T."/>
            <person name="Kuramae E.E."/>
            <person name="Kronstad J.W."/>
            <person name="Deangelis Y.M."/>
            <person name="Reeder N.L."/>
            <person name="Johnstone K.R."/>
            <person name="Leland M."/>
            <person name="Fieno A.M."/>
            <person name="Begley W.M."/>
            <person name="Sun Y."/>
            <person name="Lacey M.P."/>
            <person name="Chaudhary T."/>
            <person name="Keough T."/>
            <person name="Chu L."/>
            <person name="Sears R."/>
            <person name="Yuan B."/>
            <person name="Dawson T.L.Jr."/>
        </authorList>
    </citation>
    <scope>NUCLEOTIDE SEQUENCE [LARGE SCALE GENOMIC DNA]</scope>
    <source>
        <strain evidence="7">ATCC MYA-4612 / CBS 7966</strain>
    </source>
</reference>
<dbReference type="FunCoup" id="A8PRT1">
    <property type="interactions" value="294"/>
</dbReference>
<comment type="function">
    <text evidence="4">GTPase involved in activation of the TORC1 signaling pathway, which promotes growth and represses autophagy in nutrient-rich conditions.</text>
</comment>
<dbReference type="InterPro" id="IPR027417">
    <property type="entry name" value="P-loop_NTPase"/>
</dbReference>
<evidence type="ECO:0000313" key="7">
    <source>
        <dbReference type="Proteomes" id="UP000008837"/>
    </source>
</evidence>
<dbReference type="GO" id="GO:0000329">
    <property type="term" value="C:fungal-type vacuole membrane"/>
    <property type="evidence" value="ECO:0007669"/>
    <property type="project" value="TreeGrafter"/>
</dbReference>
<sequence>MMGARRAGKTSICKVIYESFQPSDTLFLTPTTRTQIIDIDAFYPLELWDVPGSMLMKAGWTGGLRAPVSSASAAPSTAKNSGTTASAPSDSTSTSVPNLELDVPWASVSALIFVIDAQDDYFDALVRLNALIITGFLKNRLIQVHVFINKVDGLSDDYKYDTQRDIEQRVYEGLIDSSHELQDILDDSTRLDQLVSLRFHLTSVFDSSVFVAFSRIQQQLMQGPSPTEKLCHSPAFDAQPMVSLSEALETACNLLCASCYFEKVYIFDVPSRTFVGCDTSPFDAPLFDTLFRYIQFLRQFSDLYANIPDVDHSEPSVRTRDWSTSVMRLGFDTSVAFWQLNHHLALLAVVNSNIQQCNTSVLDYNVGLFRSSIVQLARLASS</sequence>
<protein>
    <recommendedName>
        <fullName evidence="4">GTP-binding protein</fullName>
    </recommendedName>
</protein>
<comment type="subunit">
    <text evidence="4">Component of the GSE complex.</text>
</comment>
<dbReference type="STRING" id="425265.A8PRT1"/>
<evidence type="ECO:0000256" key="4">
    <source>
        <dbReference type="RuleBase" id="RU367014"/>
    </source>
</evidence>
<dbReference type="Gene3D" id="3.30.450.190">
    <property type="match status" value="1"/>
</dbReference>
<dbReference type="GO" id="GO:1990131">
    <property type="term" value="C:Gtr1-Gtr2 GTPase complex"/>
    <property type="evidence" value="ECO:0007669"/>
    <property type="project" value="UniProtKB-UniRule"/>
</dbReference>
<evidence type="ECO:0000256" key="1">
    <source>
        <dbReference type="ARBA" id="ARBA00007756"/>
    </source>
</evidence>
<dbReference type="PANTHER" id="PTHR11259:SF2">
    <property type="entry name" value="GH16429P"/>
    <property type="match status" value="1"/>
</dbReference>
<evidence type="ECO:0000256" key="5">
    <source>
        <dbReference type="SAM" id="MobiDB-lite"/>
    </source>
</evidence>
<proteinExistence type="inferred from homology"/>
<dbReference type="AlphaFoldDB" id="A8PRT1"/>
<keyword evidence="2 4" id="KW-0547">Nucleotide-binding</keyword>
<dbReference type="GO" id="GO:0009267">
    <property type="term" value="P:cellular response to starvation"/>
    <property type="evidence" value="ECO:0007669"/>
    <property type="project" value="TreeGrafter"/>
</dbReference>
<gene>
    <name evidence="6" type="ORF">MGL_0121</name>
</gene>
<dbReference type="Pfam" id="PF04670">
    <property type="entry name" value="Gtr1_RagA"/>
    <property type="match status" value="2"/>
</dbReference>
<keyword evidence="3 4" id="KW-0342">GTP-binding</keyword>
<organism evidence="6 7">
    <name type="scientific">Malassezia globosa (strain ATCC MYA-4612 / CBS 7966)</name>
    <name type="common">Dandruff-associated fungus</name>
    <dbReference type="NCBI Taxonomy" id="425265"/>
    <lineage>
        <taxon>Eukaryota</taxon>
        <taxon>Fungi</taxon>
        <taxon>Dikarya</taxon>
        <taxon>Basidiomycota</taxon>
        <taxon>Ustilaginomycotina</taxon>
        <taxon>Malasseziomycetes</taxon>
        <taxon>Malasseziales</taxon>
        <taxon>Malasseziaceae</taxon>
        <taxon>Malassezia</taxon>
    </lineage>
</organism>
<dbReference type="VEuPathDB" id="FungiDB:MGL_0121"/>
<keyword evidence="7" id="KW-1185">Reference proteome</keyword>
<dbReference type="Gene3D" id="3.40.50.300">
    <property type="entry name" value="P-loop containing nucleotide triphosphate hydrolases"/>
    <property type="match status" value="2"/>
</dbReference>
<evidence type="ECO:0000313" key="6">
    <source>
        <dbReference type="EMBL" id="EDP45132.1"/>
    </source>
</evidence>
<dbReference type="PANTHER" id="PTHR11259">
    <property type="entry name" value="RAS-RELATED GTP BINDING RAG/GTR YEAST"/>
    <property type="match status" value="1"/>
</dbReference>
<dbReference type="GeneID" id="5856652"/>
<dbReference type="GO" id="GO:0005634">
    <property type="term" value="C:nucleus"/>
    <property type="evidence" value="ECO:0007669"/>
    <property type="project" value="TreeGrafter"/>
</dbReference>
<dbReference type="KEGG" id="mgl:MGL_0121"/>
<dbReference type="GO" id="GO:1904263">
    <property type="term" value="P:positive regulation of TORC1 signaling"/>
    <property type="evidence" value="ECO:0007669"/>
    <property type="project" value="TreeGrafter"/>
</dbReference>
<dbReference type="InParanoid" id="A8PRT1"/>
<evidence type="ECO:0000256" key="2">
    <source>
        <dbReference type="ARBA" id="ARBA00022741"/>
    </source>
</evidence>
<evidence type="ECO:0000256" key="3">
    <source>
        <dbReference type="ARBA" id="ARBA00023134"/>
    </source>
</evidence>
<name>A8PRT1_MALGO</name>